<dbReference type="GO" id="GO:0032259">
    <property type="term" value="P:methylation"/>
    <property type="evidence" value="ECO:0007669"/>
    <property type="project" value="UniProtKB-KW"/>
</dbReference>
<dbReference type="EC" id="2.1.1.72" evidence="1"/>
<dbReference type="Proteomes" id="UP000244334">
    <property type="component" value="Unassembled WGS sequence"/>
</dbReference>
<dbReference type="AlphaFoldDB" id="A0A328TLY2"/>
<keyword evidence="2" id="KW-1185">Reference proteome</keyword>
<protein>
    <submittedName>
        <fullName evidence="1">DNA adenine methylase domain protein</fullName>
        <ecNumber evidence="1">2.1.1.72</ecNumber>
    </submittedName>
</protein>
<accession>A0A328TLY2</accession>
<dbReference type="SUPFAM" id="SSF53335">
    <property type="entry name" value="S-adenosyl-L-methionine-dependent methyltransferases"/>
    <property type="match status" value="1"/>
</dbReference>
<dbReference type="GO" id="GO:0009007">
    <property type="term" value="F:site-specific DNA-methyltransferase (adenine-specific) activity"/>
    <property type="evidence" value="ECO:0007669"/>
    <property type="project" value="UniProtKB-EC"/>
</dbReference>
<proteinExistence type="predicted"/>
<keyword evidence="1" id="KW-0808">Transferase</keyword>
<comment type="caution">
    <text evidence="1">The sequence shown here is derived from an EMBL/GenBank/DDBJ whole genome shotgun (WGS) entry which is preliminary data.</text>
</comment>
<evidence type="ECO:0000313" key="1">
    <source>
        <dbReference type="EMBL" id="RAP69995.1"/>
    </source>
</evidence>
<evidence type="ECO:0000313" key="2">
    <source>
        <dbReference type="Proteomes" id="UP000244334"/>
    </source>
</evidence>
<organism evidence="1 2">
    <name type="scientific">Candidatus Erwinia dacicola</name>
    <dbReference type="NCBI Taxonomy" id="252393"/>
    <lineage>
        <taxon>Bacteria</taxon>
        <taxon>Pseudomonadati</taxon>
        <taxon>Pseudomonadota</taxon>
        <taxon>Gammaproteobacteria</taxon>
        <taxon>Enterobacterales</taxon>
        <taxon>Erwiniaceae</taxon>
        <taxon>Erwinia</taxon>
    </lineage>
</organism>
<reference evidence="1" key="1">
    <citation type="submission" date="2018-04" db="EMBL/GenBank/DDBJ databases">
        <title>Genomes of the Obligate Erwinia dacicola and Facultative Enterobacter sp. OLF Endosymbionts of the Olive Fruit fly, Bactrocera oleae.</title>
        <authorList>
            <person name="Estes A.M."/>
            <person name="Hearn D.J."/>
            <person name="Agarwal S."/>
            <person name="Pierson E.A."/>
            <person name="Dunning-Hotopp J.C."/>
        </authorList>
    </citation>
    <scope>NUCLEOTIDE SEQUENCE [LARGE SCALE GENOMIC DNA]</scope>
    <source>
        <strain evidence="1">Oroville</strain>
    </source>
</reference>
<dbReference type="EMBL" id="LJAM02000502">
    <property type="protein sequence ID" value="RAP69995.1"/>
    <property type="molecule type" value="Genomic_DNA"/>
</dbReference>
<sequence>MAFDLEQYSIIDSLAHSISGKMIISVNDIPEMRHTFKNIYIEVVDLKYSLSSNCHSKRELIIRNIRLISCLQTILDCPK</sequence>
<dbReference type="InterPro" id="IPR029063">
    <property type="entry name" value="SAM-dependent_MTases_sf"/>
</dbReference>
<name>A0A328TLY2_9GAMM</name>
<keyword evidence="1" id="KW-0489">Methyltransferase</keyword>
<gene>
    <name evidence="1" type="ORF">ACZ87_03208</name>
</gene>